<keyword evidence="3" id="KW-1185">Reference proteome</keyword>
<evidence type="ECO:0000313" key="2">
    <source>
        <dbReference type="EMBL" id="BAS26395.1"/>
    </source>
</evidence>
<accession>A0A0K2SH30</accession>
<gene>
    <name evidence="2" type="ORF">LIP_0538</name>
</gene>
<feature type="transmembrane region" description="Helical" evidence="1">
    <location>
        <begin position="53"/>
        <end position="73"/>
    </location>
</feature>
<keyword evidence="1" id="KW-1133">Transmembrane helix</keyword>
<sequence length="187" mass="20651">MLLAMGSWYLTALILLELKGNADSVSFPLVVRQTEDEEVLDQIGWRGAITMMVAYQVTLGLSYAGIGSAFTYSSSPWMNLNDYNLAFTMVTSALAALSVAGPPDYALSLGIIRGTWRIVAEALLVIPWWFFRGDRLVDPLLGDILRQPSVSRAGAFWFVFAVLVLWLGAKALVRRIHAARNDRPTRG</sequence>
<dbReference type="AlphaFoldDB" id="A0A0K2SH30"/>
<dbReference type="KEGG" id="lpil:LIP_0538"/>
<evidence type="ECO:0000256" key="1">
    <source>
        <dbReference type="SAM" id="Phobius"/>
    </source>
</evidence>
<dbReference type="OrthoDB" id="9798188at2"/>
<dbReference type="EMBL" id="AP014924">
    <property type="protein sequence ID" value="BAS26395.1"/>
    <property type="molecule type" value="Genomic_DNA"/>
</dbReference>
<name>A0A0K2SH30_LIMPI</name>
<evidence type="ECO:0000313" key="3">
    <source>
        <dbReference type="Proteomes" id="UP000065807"/>
    </source>
</evidence>
<feature type="transmembrane region" description="Helical" evidence="1">
    <location>
        <begin position="155"/>
        <end position="173"/>
    </location>
</feature>
<keyword evidence="1" id="KW-0812">Transmembrane</keyword>
<feature type="transmembrane region" description="Helical" evidence="1">
    <location>
        <begin position="85"/>
        <end position="102"/>
    </location>
</feature>
<dbReference type="RefSeq" id="WP_144440292.1">
    <property type="nucleotide sequence ID" value="NZ_AP014924.1"/>
</dbReference>
<proteinExistence type="predicted"/>
<dbReference type="STRING" id="1555112.LIP_0538"/>
<feature type="transmembrane region" description="Helical" evidence="1">
    <location>
        <begin position="114"/>
        <end position="131"/>
    </location>
</feature>
<organism evidence="2 3">
    <name type="scientific">Limnochorda pilosa</name>
    <dbReference type="NCBI Taxonomy" id="1555112"/>
    <lineage>
        <taxon>Bacteria</taxon>
        <taxon>Bacillati</taxon>
        <taxon>Bacillota</taxon>
        <taxon>Limnochordia</taxon>
        <taxon>Limnochordales</taxon>
        <taxon>Limnochordaceae</taxon>
        <taxon>Limnochorda</taxon>
    </lineage>
</organism>
<protein>
    <submittedName>
        <fullName evidence="2">Uncharacterized protein</fullName>
    </submittedName>
</protein>
<keyword evidence="1" id="KW-0472">Membrane</keyword>
<dbReference type="Proteomes" id="UP000065807">
    <property type="component" value="Chromosome"/>
</dbReference>
<reference evidence="3" key="1">
    <citation type="submission" date="2015-07" db="EMBL/GenBank/DDBJ databases">
        <title>Complete genome sequence and phylogenetic analysis of Limnochorda pilosa.</title>
        <authorList>
            <person name="Watanabe M."/>
            <person name="Kojima H."/>
            <person name="Fukui M."/>
        </authorList>
    </citation>
    <scope>NUCLEOTIDE SEQUENCE [LARGE SCALE GENOMIC DNA]</scope>
    <source>
        <strain evidence="3">HC45</strain>
    </source>
</reference>
<reference evidence="3" key="2">
    <citation type="journal article" date="2016" name="Int. J. Syst. Evol. Microbiol.">
        <title>Complete genome sequence and cell structure of Limnochorda pilosa, a Gram-negative spore-former within the phylum Firmicutes.</title>
        <authorList>
            <person name="Watanabe M."/>
            <person name="Kojima H."/>
            <person name="Fukui M."/>
        </authorList>
    </citation>
    <scope>NUCLEOTIDE SEQUENCE [LARGE SCALE GENOMIC DNA]</scope>
    <source>
        <strain evidence="3">HC45</strain>
    </source>
</reference>